<organism evidence="2 3">
    <name type="scientific">Cryptococcus wingfieldii CBS 7118</name>
    <dbReference type="NCBI Taxonomy" id="1295528"/>
    <lineage>
        <taxon>Eukaryota</taxon>
        <taxon>Fungi</taxon>
        <taxon>Dikarya</taxon>
        <taxon>Basidiomycota</taxon>
        <taxon>Agaricomycotina</taxon>
        <taxon>Tremellomycetes</taxon>
        <taxon>Tremellales</taxon>
        <taxon>Cryptococcaceae</taxon>
        <taxon>Cryptococcus</taxon>
    </lineage>
</organism>
<feature type="compositionally biased region" description="Low complexity" evidence="1">
    <location>
        <begin position="8"/>
        <end position="40"/>
    </location>
</feature>
<reference evidence="2 3" key="1">
    <citation type="submission" date="2016-06" db="EMBL/GenBank/DDBJ databases">
        <title>Evolution of pathogenesis and genome organization in the Tremellales.</title>
        <authorList>
            <person name="Cuomo C."/>
            <person name="Litvintseva A."/>
            <person name="Heitman J."/>
            <person name="Chen Y."/>
            <person name="Sun S."/>
            <person name="Springer D."/>
            <person name="Dromer F."/>
            <person name="Young S."/>
            <person name="Zeng Q."/>
            <person name="Chapman S."/>
            <person name="Gujja S."/>
            <person name="Saif S."/>
            <person name="Birren B."/>
        </authorList>
    </citation>
    <scope>NUCLEOTIDE SEQUENCE [LARGE SCALE GENOMIC DNA]</scope>
    <source>
        <strain evidence="2 3">CBS 7118</strain>
    </source>
</reference>
<evidence type="ECO:0000313" key="3">
    <source>
        <dbReference type="Proteomes" id="UP000094819"/>
    </source>
</evidence>
<feature type="region of interest" description="Disordered" evidence="1">
    <location>
        <begin position="75"/>
        <end position="102"/>
    </location>
</feature>
<proteinExistence type="predicted"/>
<keyword evidence="3" id="KW-1185">Reference proteome</keyword>
<dbReference type="GeneID" id="30192122"/>
<name>A0A1E3JI70_9TREE</name>
<dbReference type="RefSeq" id="XP_019032781.1">
    <property type="nucleotide sequence ID" value="XM_019175049.1"/>
</dbReference>
<dbReference type="EMBL" id="AWGH01000007">
    <property type="protein sequence ID" value="ODO00589.1"/>
    <property type="molecule type" value="Genomic_DNA"/>
</dbReference>
<evidence type="ECO:0000256" key="1">
    <source>
        <dbReference type="SAM" id="MobiDB-lite"/>
    </source>
</evidence>
<accession>A0A1E3JI70</accession>
<evidence type="ECO:0000313" key="2">
    <source>
        <dbReference type="EMBL" id="ODO00589.1"/>
    </source>
</evidence>
<feature type="region of interest" description="Disordered" evidence="1">
    <location>
        <begin position="1"/>
        <end position="46"/>
    </location>
</feature>
<dbReference type="Proteomes" id="UP000094819">
    <property type="component" value="Unassembled WGS sequence"/>
</dbReference>
<comment type="caution">
    <text evidence="2">The sequence shown here is derived from an EMBL/GenBank/DDBJ whole genome shotgun (WGS) entry which is preliminary data.</text>
</comment>
<dbReference type="AlphaFoldDB" id="A0A1E3JI70"/>
<sequence>MSQYTKQTWTAAPTLTTTTAPTNDADGQHTQHTQQTQQSQDSAAVDYTYHHASARLVTRPISLSKLDLQKYGCLLPPSSSSSSSSPSPFPSHLSLSQEKEKEQEAETFLLSISSYDPDSKTVKRKVLSVLSLDDDIGLMNHAKRSIRLPRGG</sequence>
<protein>
    <submittedName>
        <fullName evidence="2">Uncharacterized protein</fullName>
    </submittedName>
</protein>
<feature type="compositionally biased region" description="Low complexity" evidence="1">
    <location>
        <begin position="75"/>
        <end position="96"/>
    </location>
</feature>
<gene>
    <name evidence="2" type="ORF">L198_02909</name>
</gene>